<protein>
    <recommendedName>
        <fullName evidence="3">DUF1513 domain-containing protein</fullName>
    </recommendedName>
</protein>
<dbReference type="EMBL" id="FWFU01000001">
    <property type="protein sequence ID" value="SLN14763.1"/>
    <property type="molecule type" value="Genomic_DNA"/>
</dbReference>
<dbReference type="Pfam" id="PF07433">
    <property type="entry name" value="DUF1513"/>
    <property type="match status" value="1"/>
</dbReference>
<keyword evidence="2" id="KW-1185">Reference proteome</keyword>
<gene>
    <name evidence="1" type="ORF">ROH8110_00333</name>
</gene>
<evidence type="ECO:0000313" key="1">
    <source>
        <dbReference type="EMBL" id="SLN14763.1"/>
    </source>
</evidence>
<proteinExistence type="predicted"/>
<dbReference type="AlphaFoldDB" id="A0A1X6Y9P8"/>
<evidence type="ECO:0008006" key="3">
    <source>
        <dbReference type="Google" id="ProtNLM"/>
    </source>
</evidence>
<dbReference type="RefSeq" id="WP_085816042.1">
    <property type="nucleotide sequence ID" value="NZ_FWFU01000001.1"/>
</dbReference>
<name>A0A1X6Y9P8_9RHOB</name>
<dbReference type="OrthoDB" id="5624218at2"/>
<reference evidence="1 2" key="1">
    <citation type="submission" date="2017-03" db="EMBL/GenBank/DDBJ databases">
        <authorList>
            <person name="Afonso C.L."/>
            <person name="Miller P.J."/>
            <person name="Scott M.A."/>
            <person name="Spackman E."/>
            <person name="Goraichik I."/>
            <person name="Dimitrov K.M."/>
            <person name="Suarez D.L."/>
            <person name="Swayne D.E."/>
        </authorList>
    </citation>
    <scope>NUCLEOTIDE SEQUENCE [LARGE SCALE GENOMIC DNA]</scope>
    <source>
        <strain evidence="1 2">CECT 8110</strain>
    </source>
</reference>
<organism evidence="1 2">
    <name type="scientific">Roseovarius halotolerans</name>
    <dbReference type="NCBI Taxonomy" id="505353"/>
    <lineage>
        <taxon>Bacteria</taxon>
        <taxon>Pseudomonadati</taxon>
        <taxon>Pseudomonadota</taxon>
        <taxon>Alphaproteobacteria</taxon>
        <taxon>Rhodobacterales</taxon>
        <taxon>Roseobacteraceae</taxon>
        <taxon>Roseovarius</taxon>
    </lineage>
</organism>
<sequence>MDRRSFLSSMLFSAAMPRLGWADAGNPAYLAAAREADGAYALYGLGEDGAEIFRIPLPERGHAATAHPSAPEAVGFARRPGRFALVIDCVAGRETHRLHSPEGRHFYGHGAFVEDGAVLVTPENDIETGRGWLGLWARDEGYARIGEIPSGGVGPHDILRLDGDVLVVANGGIRTHPDRGREKLNLETMRPNLSYLTLRGGIEEQVELEPELHLASIRHLAQAEGVVGFAMQWQGDLPDNAPLLGLHRRGEAPVLCAADMAEQFAMEGYAGSVAMSGGQVAITSPRGGRVHVFGMDGQFRASLKRADVCGVAPAANGGLLVTDGMGGVLRIRGEAMRPAQSYDRAWDNHLIRVG</sequence>
<dbReference type="InterPro" id="IPR008311">
    <property type="entry name" value="UCP028101"/>
</dbReference>
<evidence type="ECO:0000313" key="2">
    <source>
        <dbReference type="Proteomes" id="UP000193207"/>
    </source>
</evidence>
<dbReference type="Proteomes" id="UP000193207">
    <property type="component" value="Unassembled WGS sequence"/>
</dbReference>
<accession>A0A1X6Y9P8</accession>
<dbReference type="PIRSF" id="PIRSF028101">
    <property type="entry name" value="UCP028101"/>
    <property type="match status" value="1"/>
</dbReference>
<dbReference type="SUPFAM" id="SSF63829">
    <property type="entry name" value="Calcium-dependent phosphotriesterase"/>
    <property type="match status" value="1"/>
</dbReference>